<dbReference type="Proteomes" id="UP000823906">
    <property type="component" value="Unassembled WGS sequence"/>
</dbReference>
<feature type="chain" id="PRO_5039268968" description="DUF4367 domain-containing protein" evidence="1">
    <location>
        <begin position="31"/>
        <end position="204"/>
    </location>
</feature>
<evidence type="ECO:0000313" key="2">
    <source>
        <dbReference type="EMBL" id="HJC46209.1"/>
    </source>
</evidence>
<name>A0A9D2PBK9_9FIRM</name>
<accession>A0A9D2PBK9</accession>
<evidence type="ECO:0008006" key="4">
    <source>
        <dbReference type="Google" id="ProtNLM"/>
    </source>
</evidence>
<sequence>MKSKTRFEWKRQLALLCLGALCLCGCAGRAAPQAEVLTFPAQAAQEGESFSVSFDLPEGWTASAREPDAGQDVHEPLALASVTSIYDLYDAQGGLAGAVGYSPYEPYEGERDAPAVVYAAIRMGSVYRFDTDESYEVVKETDVGANAVMDVVLQEGGAGGSATLNRGVLAYDRDRAVFVAFELDAGRVTAQQQRDIAASVAFTA</sequence>
<protein>
    <recommendedName>
        <fullName evidence="4">DUF4367 domain-containing protein</fullName>
    </recommendedName>
</protein>
<comment type="caution">
    <text evidence="2">The sequence shown here is derived from an EMBL/GenBank/DDBJ whole genome shotgun (WGS) entry which is preliminary data.</text>
</comment>
<feature type="signal peptide" evidence="1">
    <location>
        <begin position="1"/>
        <end position="30"/>
    </location>
</feature>
<reference evidence="2" key="2">
    <citation type="submission" date="2021-04" db="EMBL/GenBank/DDBJ databases">
        <authorList>
            <person name="Gilroy R."/>
        </authorList>
    </citation>
    <scope>NUCLEOTIDE SEQUENCE</scope>
    <source>
        <strain evidence="2">ChiSjej5B23-2810</strain>
    </source>
</reference>
<proteinExistence type="predicted"/>
<dbReference type="AlphaFoldDB" id="A0A9D2PBK9"/>
<evidence type="ECO:0000256" key="1">
    <source>
        <dbReference type="SAM" id="SignalP"/>
    </source>
</evidence>
<keyword evidence="1" id="KW-0732">Signal</keyword>
<reference evidence="2" key="1">
    <citation type="journal article" date="2021" name="PeerJ">
        <title>Extensive microbial diversity within the chicken gut microbiome revealed by metagenomics and culture.</title>
        <authorList>
            <person name="Gilroy R."/>
            <person name="Ravi A."/>
            <person name="Getino M."/>
            <person name="Pursley I."/>
            <person name="Horton D.L."/>
            <person name="Alikhan N.F."/>
            <person name="Baker D."/>
            <person name="Gharbi K."/>
            <person name="Hall N."/>
            <person name="Watson M."/>
            <person name="Adriaenssens E.M."/>
            <person name="Foster-Nyarko E."/>
            <person name="Jarju S."/>
            <person name="Secka A."/>
            <person name="Antonio M."/>
            <person name="Oren A."/>
            <person name="Chaudhuri R.R."/>
            <person name="La Ragione R."/>
            <person name="Hildebrand F."/>
            <person name="Pallen M.J."/>
        </authorList>
    </citation>
    <scope>NUCLEOTIDE SEQUENCE</scope>
    <source>
        <strain evidence="2">ChiSjej5B23-2810</strain>
    </source>
</reference>
<evidence type="ECO:0000313" key="3">
    <source>
        <dbReference type="Proteomes" id="UP000823906"/>
    </source>
</evidence>
<organism evidence="2 3">
    <name type="scientific">Candidatus Faecalibacterium faecigallinarum</name>
    <dbReference type="NCBI Taxonomy" id="2838577"/>
    <lineage>
        <taxon>Bacteria</taxon>
        <taxon>Bacillati</taxon>
        <taxon>Bacillota</taxon>
        <taxon>Clostridia</taxon>
        <taxon>Eubacteriales</taxon>
        <taxon>Oscillospiraceae</taxon>
        <taxon>Faecalibacterium</taxon>
    </lineage>
</organism>
<dbReference type="EMBL" id="DWWN01000057">
    <property type="protein sequence ID" value="HJC46209.1"/>
    <property type="molecule type" value="Genomic_DNA"/>
</dbReference>
<gene>
    <name evidence="2" type="ORF">H9703_08775</name>
</gene>